<dbReference type="InterPro" id="IPR004401">
    <property type="entry name" value="YbaB/EbfC"/>
</dbReference>
<dbReference type="Pfam" id="PF02575">
    <property type="entry name" value="YbaB_DNA_bd"/>
    <property type="match status" value="1"/>
</dbReference>
<comment type="caution">
    <text evidence="2">The sequence shown here is derived from an EMBL/GenBank/DDBJ whole genome shotgun (WGS) entry which is preliminary data.</text>
</comment>
<dbReference type="Gene3D" id="3.30.1310.10">
    <property type="entry name" value="Nucleoid-associated protein YbaB-like domain"/>
    <property type="match status" value="1"/>
</dbReference>
<dbReference type="InterPro" id="IPR036894">
    <property type="entry name" value="YbaB-like_sf"/>
</dbReference>
<organism evidence="2">
    <name type="scientific">bioreactor metagenome</name>
    <dbReference type="NCBI Taxonomy" id="1076179"/>
    <lineage>
        <taxon>unclassified sequences</taxon>
        <taxon>metagenomes</taxon>
        <taxon>ecological metagenomes</taxon>
    </lineage>
</organism>
<dbReference type="AlphaFoldDB" id="A0A644VJ08"/>
<dbReference type="PANTHER" id="PTHR33449:SF1">
    <property type="entry name" value="NUCLEOID-ASSOCIATED PROTEIN YBAB"/>
    <property type="match status" value="1"/>
</dbReference>
<reference evidence="2" key="1">
    <citation type="submission" date="2019-08" db="EMBL/GenBank/DDBJ databases">
        <authorList>
            <person name="Kucharzyk K."/>
            <person name="Murdoch R.W."/>
            <person name="Higgins S."/>
            <person name="Loffler F."/>
        </authorList>
    </citation>
    <scope>NUCLEOTIDE SEQUENCE</scope>
</reference>
<dbReference type="GO" id="GO:0005829">
    <property type="term" value="C:cytosol"/>
    <property type="evidence" value="ECO:0007669"/>
    <property type="project" value="TreeGrafter"/>
</dbReference>
<gene>
    <name evidence="2" type="ORF">SDC9_37293</name>
</gene>
<proteinExistence type="predicted"/>
<sequence>MLEQFGNVMEMVKKLQQNVEDIHSRLRDERIEVASGDVIKIIMNGQQEVVSVELNSKYLSADNTALLQDLMVATVNNALIKSKEVNQLAMNKLAGDLNLPKIPGLF</sequence>
<dbReference type="PANTHER" id="PTHR33449">
    <property type="entry name" value="NUCLEOID-ASSOCIATED PROTEIN YBAB"/>
    <property type="match status" value="1"/>
</dbReference>
<keyword evidence="1" id="KW-0238">DNA-binding</keyword>
<evidence type="ECO:0000313" key="2">
    <source>
        <dbReference type="EMBL" id="MPL91227.1"/>
    </source>
</evidence>
<dbReference type="GO" id="GO:0003677">
    <property type="term" value="F:DNA binding"/>
    <property type="evidence" value="ECO:0007669"/>
    <property type="project" value="UniProtKB-KW"/>
</dbReference>
<name>A0A644VJ08_9ZZZZ</name>
<accession>A0A644VJ08</accession>
<dbReference type="SUPFAM" id="SSF82607">
    <property type="entry name" value="YbaB-like"/>
    <property type="match status" value="1"/>
</dbReference>
<evidence type="ECO:0000256" key="1">
    <source>
        <dbReference type="ARBA" id="ARBA00023125"/>
    </source>
</evidence>
<dbReference type="EMBL" id="VSSQ01000324">
    <property type="protein sequence ID" value="MPL91227.1"/>
    <property type="molecule type" value="Genomic_DNA"/>
</dbReference>
<protein>
    <submittedName>
        <fullName evidence="2">Nucleoid-associated protein</fullName>
    </submittedName>
</protein>
<dbReference type="PIRSF" id="PIRSF004555">
    <property type="entry name" value="UCP004555"/>
    <property type="match status" value="1"/>
</dbReference>